<evidence type="ECO:0000313" key="1">
    <source>
        <dbReference type="EMBL" id="MES1930795.1"/>
    </source>
</evidence>
<accession>A0ABV2B555</accession>
<dbReference type="EMBL" id="APND01000006">
    <property type="protein sequence ID" value="MES1930795.1"/>
    <property type="molecule type" value="Genomic_DNA"/>
</dbReference>
<protein>
    <submittedName>
        <fullName evidence="1">Uncharacterized protein</fullName>
    </submittedName>
</protein>
<gene>
    <name evidence="1" type="ORF">SADO_16168</name>
</gene>
<dbReference type="Proteomes" id="UP001460888">
    <property type="component" value="Unassembled WGS sequence"/>
</dbReference>
<name>A0ABV2B555_9GAMM</name>
<comment type="caution">
    <text evidence="1">The sequence shown here is derived from an EMBL/GenBank/DDBJ whole genome shotgun (WGS) entry which is preliminary data.</text>
</comment>
<dbReference type="Pfam" id="PF21893">
    <property type="entry name" value="DUF6918"/>
    <property type="match status" value="1"/>
</dbReference>
<reference evidence="1 2" key="1">
    <citation type="submission" date="2013-03" db="EMBL/GenBank/DDBJ databases">
        <title>Salinisphaera dokdonensis CL-ES53 Genome Sequencing.</title>
        <authorList>
            <person name="Li C."/>
            <person name="Lai Q."/>
            <person name="Shao Z."/>
        </authorList>
    </citation>
    <scope>NUCLEOTIDE SEQUENCE [LARGE SCALE GENOMIC DNA]</scope>
    <source>
        <strain evidence="1 2">CL-ES53</strain>
    </source>
</reference>
<evidence type="ECO:0000313" key="2">
    <source>
        <dbReference type="Proteomes" id="UP001460888"/>
    </source>
</evidence>
<dbReference type="InterPro" id="IPR054211">
    <property type="entry name" value="DUF6918"/>
</dbReference>
<keyword evidence="2" id="KW-1185">Reference proteome</keyword>
<sequence>MLASSVFEPFVGDCTKLVRSEVKRRGITLRTAFGVVEKIKPNILERTVREQMPDLLHELEPLYSEHRANNADATGFGAHLNAHDVQVADAILHVADQRAESVQNGTIRSAYGRVRGRAKREIVSAVPPLASIIERHLKSSA</sequence>
<proteinExistence type="predicted"/>
<organism evidence="1 2">
    <name type="scientific">Salinisphaera dokdonensis CL-ES53</name>
    <dbReference type="NCBI Taxonomy" id="1304272"/>
    <lineage>
        <taxon>Bacteria</taxon>
        <taxon>Pseudomonadati</taxon>
        <taxon>Pseudomonadota</taxon>
        <taxon>Gammaproteobacteria</taxon>
        <taxon>Salinisphaerales</taxon>
        <taxon>Salinisphaeraceae</taxon>
        <taxon>Salinisphaera</taxon>
    </lineage>
</organism>